<evidence type="ECO:0000313" key="2">
    <source>
        <dbReference type="Proteomes" id="UP000585474"/>
    </source>
</evidence>
<dbReference type="PANTHER" id="PTHR34569:SF17">
    <property type="entry name" value="UBIQUITIN-PROTEIN LIGASE ARKADIA-A, PUTATIVE-RELATED"/>
    <property type="match status" value="1"/>
</dbReference>
<sequence length="146" mass="17193">MGRSHKRLGKLSSIKLRTYSSINRDEDPDINEYEYTSLKDIIVNSLPPHAPCNEPNGFDSSTISFRNELLKHAASAYVQSAAILVSRNQNIFQRVWENLKDKFLRCSCWRVYVRKPLRTCFRPIFQFLNYVVDQITRTWHEKIRIA</sequence>
<dbReference type="EMBL" id="BJWL01000410">
    <property type="protein sequence ID" value="GFS43124.1"/>
    <property type="molecule type" value="Genomic_DNA"/>
</dbReference>
<dbReference type="AlphaFoldDB" id="A0A7J0DUZ9"/>
<accession>A0A7J0DUZ9</accession>
<dbReference type="OrthoDB" id="1364464at2759"/>
<name>A0A7J0DUZ9_9ERIC</name>
<reference evidence="2" key="1">
    <citation type="submission" date="2019-07" db="EMBL/GenBank/DDBJ databases">
        <title>De Novo Assembly of kiwifruit Actinidia rufa.</title>
        <authorList>
            <person name="Sugita-Konishi S."/>
            <person name="Sato K."/>
            <person name="Mori E."/>
            <person name="Abe Y."/>
            <person name="Kisaki G."/>
            <person name="Hamano K."/>
            <person name="Suezawa K."/>
            <person name="Otani M."/>
            <person name="Fukuda T."/>
            <person name="Manabe T."/>
            <person name="Gomi K."/>
            <person name="Tabuchi M."/>
            <person name="Akimitsu K."/>
            <person name="Kataoka I."/>
        </authorList>
    </citation>
    <scope>NUCLEOTIDE SEQUENCE [LARGE SCALE GENOMIC DNA]</scope>
    <source>
        <strain evidence="2">cv. Fuchu</strain>
    </source>
</reference>
<evidence type="ECO:0000313" key="1">
    <source>
        <dbReference type="EMBL" id="GFS43124.1"/>
    </source>
</evidence>
<keyword evidence="2" id="KW-1185">Reference proteome</keyword>
<proteinExistence type="predicted"/>
<comment type="caution">
    <text evidence="1">The sequence shown here is derived from an EMBL/GenBank/DDBJ whole genome shotgun (WGS) entry which is preliminary data.</text>
</comment>
<protein>
    <submittedName>
        <fullName evidence="1">Uncharacterized protein</fullName>
    </submittedName>
</protein>
<dbReference type="Proteomes" id="UP000585474">
    <property type="component" value="Unassembled WGS sequence"/>
</dbReference>
<dbReference type="PANTHER" id="PTHR34569">
    <property type="entry name" value="EXPRESSED PROTEIN"/>
    <property type="match status" value="1"/>
</dbReference>
<organism evidence="1 2">
    <name type="scientific">Actinidia rufa</name>
    <dbReference type="NCBI Taxonomy" id="165716"/>
    <lineage>
        <taxon>Eukaryota</taxon>
        <taxon>Viridiplantae</taxon>
        <taxon>Streptophyta</taxon>
        <taxon>Embryophyta</taxon>
        <taxon>Tracheophyta</taxon>
        <taxon>Spermatophyta</taxon>
        <taxon>Magnoliopsida</taxon>
        <taxon>eudicotyledons</taxon>
        <taxon>Gunneridae</taxon>
        <taxon>Pentapetalae</taxon>
        <taxon>asterids</taxon>
        <taxon>Ericales</taxon>
        <taxon>Actinidiaceae</taxon>
        <taxon>Actinidia</taxon>
    </lineage>
</organism>
<gene>
    <name evidence="1" type="ORF">Acr_00g0083790</name>
</gene>